<gene>
    <name evidence="1" type="ORF">SDC9_125981</name>
</gene>
<reference evidence="1" key="1">
    <citation type="submission" date="2019-08" db="EMBL/GenBank/DDBJ databases">
        <authorList>
            <person name="Kucharzyk K."/>
            <person name="Murdoch R.W."/>
            <person name="Higgins S."/>
            <person name="Loffler F."/>
        </authorList>
    </citation>
    <scope>NUCLEOTIDE SEQUENCE</scope>
</reference>
<comment type="caution">
    <text evidence="1">The sequence shown here is derived from an EMBL/GenBank/DDBJ whole genome shotgun (WGS) entry which is preliminary data.</text>
</comment>
<evidence type="ECO:0000313" key="1">
    <source>
        <dbReference type="EMBL" id="MPM78966.1"/>
    </source>
</evidence>
<protein>
    <submittedName>
        <fullName evidence="1">Uncharacterized protein</fullName>
    </submittedName>
</protein>
<dbReference type="EMBL" id="VSSQ01029016">
    <property type="protein sequence ID" value="MPM78966.1"/>
    <property type="molecule type" value="Genomic_DNA"/>
</dbReference>
<accession>A0A645CPH5</accession>
<sequence>MEVFGEDDIHHAVKESHVRSASLLYLDCSQIVKLDPARVTDDKLGTLADLLFYHHPDDRVCFSRVGTYHHDRICMFDGFKIVCHCSASEGLTETCNCCGVSEMGTVVYVISAHHLPCEPLHEVVVFVCAACRGEESGFALVCLETVGYLVESLIPGCLAEFTVFFDERCCKSVRMVYEFP</sequence>
<name>A0A645CPH5_9ZZZZ</name>
<dbReference type="AlphaFoldDB" id="A0A645CPH5"/>
<proteinExistence type="predicted"/>
<organism evidence="1">
    <name type="scientific">bioreactor metagenome</name>
    <dbReference type="NCBI Taxonomy" id="1076179"/>
    <lineage>
        <taxon>unclassified sequences</taxon>
        <taxon>metagenomes</taxon>
        <taxon>ecological metagenomes</taxon>
    </lineage>
</organism>